<organism evidence="1">
    <name type="scientific">Setaria italica</name>
    <name type="common">Foxtail millet</name>
    <name type="synonym">Panicum italicum</name>
    <dbReference type="NCBI Taxonomy" id="4555"/>
    <lineage>
        <taxon>Eukaryota</taxon>
        <taxon>Viridiplantae</taxon>
        <taxon>Streptophyta</taxon>
        <taxon>Embryophyta</taxon>
        <taxon>Tracheophyta</taxon>
        <taxon>Spermatophyta</taxon>
        <taxon>Magnoliopsida</taxon>
        <taxon>Liliopsida</taxon>
        <taxon>Poales</taxon>
        <taxon>Poaceae</taxon>
        <taxon>PACMAD clade</taxon>
        <taxon>Panicoideae</taxon>
        <taxon>Panicodae</taxon>
        <taxon>Paniceae</taxon>
        <taxon>Cenchrinae</taxon>
        <taxon>Setaria</taxon>
    </lineage>
</organism>
<dbReference type="EMBL" id="CM003530">
    <property type="protein sequence ID" value="RCV18553.1"/>
    <property type="molecule type" value="Genomic_DNA"/>
</dbReference>
<dbReference type="AlphaFoldDB" id="A0A368QKW1"/>
<evidence type="ECO:0000313" key="1">
    <source>
        <dbReference type="EMBL" id="RCV18553.1"/>
    </source>
</evidence>
<sequence length="70" mass="7937">MGPVFAPHATTTLMAICRTHDQHWPTCDLWLNWPEMPPPVLQTERRVSAILRRSGHEADASCRSSRRIGS</sequence>
<gene>
    <name evidence="1" type="ORF">SETIT_3G310100v2</name>
</gene>
<reference evidence="1" key="2">
    <citation type="submission" date="2015-07" db="EMBL/GenBank/DDBJ databases">
        <authorList>
            <person name="Noorani M."/>
        </authorList>
    </citation>
    <scope>NUCLEOTIDE SEQUENCE</scope>
    <source>
        <strain evidence="1">Yugu1</strain>
    </source>
</reference>
<reference evidence="1" key="1">
    <citation type="journal article" date="2012" name="Nat. Biotechnol.">
        <title>Reference genome sequence of the model plant Setaria.</title>
        <authorList>
            <person name="Bennetzen J.L."/>
            <person name="Schmutz J."/>
            <person name="Wang H."/>
            <person name="Percifield R."/>
            <person name="Hawkins J."/>
            <person name="Pontaroli A.C."/>
            <person name="Estep M."/>
            <person name="Feng L."/>
            <person name="Vaughn J.N."/>
            <person name="Grimwood J."/>
            <person name="Jenkins J."/>
            <person name="Barry K."/>
            <person name="Lindquist E."/>
            <person name="Hellsten U."/>
            <person name="Deshpande S."/>
            <person name="Wang X."/>
            <person name="Wu X."/>
            <person name="Mitros T."/>
            <person name="Triplett J."/>
            <person name="Yang X."/>
            <person name="Ye C.Y."/>
            <person name="Mauro-Herrera M."/>
            <person name="Wang L."/>
            <person name="Li P."/>
            <person name="Sharma M."/>
            <person name="Sharma R."/>
            <person name="Ronald P.C."/>
            <person name="Panaud O."/>
            <person name="Kellogg E.A."/>
            <person name="Brutnell T.P."/>
            <person name="Doust A.N."/>
            <person name="Tuskan G.A."/>
            <person name="Rokhsar D."/>
            <person name="Devos K.M."/>
        </authorList>
    </citation>
    <scope>NUCLEOTIDE SEQUENCE [LARGE SCALE GENOMIC DNA]</scope>
    <source>
        <strain evidence="1">Yugu1</strain>
    </source>
</reference>
<accession>A0A368QKW1</accession>
<proteinExistence type="predicted"/>
<name>A0A368QKW1_SETIT</name>
<protein>
    <submittedName>
        <fullName evidence="1">Uncharacterized protein</fullName>
    </submittedName>
</protein>